<keyword evidence="3" id="KW-1185">Reference proteome</keyword>
<keyword evidence="1" id="KW-1133">Transmembrane helix</keyword>
<organism evidence="2 3">
    <name type="scientific">Sulfitobacter albidus</name>
    <dbReference type="NCBI Taxonomy" id="2829501"/>
    <lineage>
        <taxon>Bacteria</taxon>
        <taxon>Pseudomonadati</taxon>
        <taxon>Pseudomonadota</taxon>
        <taxon>Alphaproteobacteria</taxon>
        <taxon>Rhodobacterales</taxon>
        <taxon>Roseobacteraceae</taxon>
        <taxon>Sulfitobacter</taxon>
    </lineage>
</organism>
<accession>A0A975JB13</accession>
<dbReference type="RefSeq" id="WP_212703379.1">
    <property type="nucleotide sequence ID" value="NZ_CP073581.1"/>
</dbReference>
<name>A0A975JB13_9RHOB</name>
<evidence type="ECO:0000256" key="1">
    <source>
        <dbReference type="SAM" id="Phobius"/>
    </source>
</evidence>
<evidence type="ECO:0000313" key="2">
    <source>
        <dbReference type="EMBL" id="QUJ75174.1"/>
    </source>
</evidence>
<keyword evidence="1" id="KW-0472">Membrane</keyword>
<dbReference type="EMBL" id="CP073581">
    <property type="protein sequence ID" value="QUJ75174.1"/>
    <property type="molecule type" value="Genomic_DNA"/>
</dbReference>
<dbReference type="KEGG" id="sual:KDD17_09050"/>
<dbReference type="Pfam" id="PF20082">
    <property type="entry name" value="DUF6476"/>
    <property type="match status" value="1"/>
</dbReference>
<feature type="transmembrane region" description="Helical" evidence="1">
    <location>
        <begin position="12"/>
        <end position="36"/>
    </location>
</feature>
<gene>
    <name evidence="2" type="ORF">KDD17_09050</name>
</gene>
<reference evidence="2" key="1">
    <citation type="submission" date="2021-04" db="EMBL/GenBank/DDBJ databases">
        <title>Complete genome sequence for Sulfitobacter sp. strain JK7-1.</title>
        <authorList>
            <person name="Park S.-J."/>
        </authorList>
    </citation>
    <scope>NUCLEOTIDE SEQUENCE</scope>
    <source>
        <strain evidence="2">JK7-1</strain>
    </source>
</reference>
<protein>
    <submittedName>
        <fullName evidence="2">Uncharacterized protein</fullName>
    </submittedName>
</protein>
<proteinExistence type="predicted"/>
<dbReference type="InterPro" id="IPR045519">
    <property type="entry name" value="DUF6476"/>
</dbReference>
<evidence type="ECO:0000313" key="3">
    <source>
        <dbReference type="Proteomes" id="UP000683291"/>
    </source>
</evidence>
<sequence>MDDLPEPGNLRFLRRMVTVLTGVMIAGVVVVIGLLVTRLSNDTPPLPDEIALPGGARAVAFTQGADWYAVVTDADEILIFDRLTGALRQTVTVE</sequence>
<dbReference type="AlphaFoldDB" id="A0A975JB13"/>
<dbReference type="Proteomes" id="UP000683291">
    <property type="component" value="Chromosome 1"/>
</dbReference>
<keyword evidence="1" id="KW-0812">Transmembrane</keyword>